<dbReference type="GO" id="GO:0005758">
    <property type="term" value="C:mitochondrial intermembrane space"/>
    <property type="evidence" value="ECO:0007669"/>
    <property type="project" value="InterPro"/>
</dbReference>
<sequence>MKWWSAPPSTFPYSSDEVTSVFWDRYPNSYSKHILSEDVLERRITNSSIVTKKLIVKEGSSILKRIPRWVSRLTEIRIVPVVEESIYDRATRSLTTYTRNVSHNELFALHERCVYKNTSTDSTHPHHSSIPFVTDVLRSVCISMNCGKMSSIYEQFTLLGFKKSVANTSKGLTEKLEEHYGTRTHGKSEKMKKIRETLIKSTTIIQNAKCEMEEAKLEKFFGVSSWDALVLLCMVEVSKSFERPAPFQISPTPNMTKSFHGLIAVVSLASLLHCAYSAAQHRFYLRLTEQPFVSLPSDVVAQTLISLIALIYACTYVAGEFSPIKSDPNKNRTWDEASACLSFATFAHRGKMLSPEFATLSASGSIPISFFSEKPLTPLAQPKVSPTSNQPSGSRQVEEVRNSEEERDTEDEEDSQGEEHSDEQNEEDSQ</sequence>
<dbReference type="STRING" id="2018661.A0A2A2LQS2"/>
<reference evidence="8 9" key="1">
    <citation type="journal article" date="2017" name="Curr. Biol.">
        <title>Genome architecture and evolution of a unichromosomal asexual nematode.</title>
        <authorList>
            <person name="Fradin H."/>
            <person name="Zegar C."/>
            <person name="Gutwein M."/>
            <person name="Lucas J."/>
            <person name="Kovtun M."/>
            <person name="Corcoran D."/>
            <person name="Baugh L.R."/>
            <person name="Kiontke K."/>
            <person name="Gunsalus K."/>
            <person name="Fitch D.H."/>
            <person name="Piano F."/>
        </authorList>
    </citation>
    <scope>NUCLEOTIDE SEQUENCE [LARGE SCALE GENOMIC DNA]</scope>
    <source>
        <strain evidence="8">PF1309</strain>
    </source>
</reference>
<evidence type="ECO:0000256" key="3">
    <source>
        <dbReference type="ARBA" id="ARBA00022692"/>
    </source>
</evidence>
<dbReference type="Proteomes" id="UP000218231">
    <property type="component" value="Unassembled WGS sequence"/>
</dbReference>
<evidence type="ECO:0000313" key="9">
    <source>
        <dbReference type="Proteomes" id="UP000218231"/>
    </source>
</evidence>
<gene>
    <name evidence="8" type="ORF">WR25_14578</name>
</gene>
<comment type="similarity">
    <text evidence="2">Belongs to the membrane magnesium transporter (TC 1.A.67) family.</text>
</comment>
<dbReference type="InterPro" id="IPR006797">
    <property type="entry name" value="PRELI/MSF1_dom"/>
</dbReference>
<dbReference type="Pfam" id="PF04707">
    <property type="entry name" value="PRELI"/>
    <property type="match status" value="1"/>
</dbReference>
<evidence type="ECO:0000259" key="7">
    <source>
        <dbReference type="PROSITE" id="PS50904"/>
    </source>
</evidence>
<dbReference type="InterPro" id="IPR018937">
    <property type="entry name" value="MMgT"/>
</dbReference>
<organism evidence="8 9">
    <name type="scientific">Diploscapter pachys</name>
    <dbReference type="NCBI Taxonomy" id="2018661"/>
    <lineage>
        <taxon>Eukaryota</taxon>
        <taxon>Metazoa</taxon>
        <taxon>Ecdysozoa</taxon>
        <taxon>Nematoda</taxon>
        <taxon>Chromadorea</taxon>
        <taxon>Rhabditida</taxon>
        <taxon>Rhabditina</taxon>
        <taxon>Rhabditomorpha</taxon>
        <taxon>Rhabditoidea</taxon>
        <taxon>Rhabditidae</taxon>
        <taxon>Diploscapter</taxon>
    </lineage>
</organism>
<evidence type="ECO:0000313" key="8">
    <source>
        <dbReference type="EMBL" id="PAV88573.1"/>
    </source>
</evidence>
<evidence type="ECO:0000256" key="2">
    <source>
        <dbReference type="ARBA" id="ARBA00006109"/>
    </source>
</evidence>
<dbReference type="AlphaFoldDB" id="A0A2A2LQS2"/>
<dbReference type="Pfam" id="PF10270">
    <property type="entry name" value="MMgT"/>
    <property type="match status" value="1"/>
</dbReference>
<evidence type="ECO:0000256" key="1">
    <source>
        <dbReference type="ARBA" id="ARBA00004127"/>
    </source>
</evidence>
<evidence type="ECO:0000256" key="4">
    <source>
        <dbReference type="ARBA" id="ARBA00022989"/>
    </source>
</evidence>
<evidence type="ECO:0000256" key="5">
    <source>
        <dbReference type="ARBA" id="ARBA00023136"/>
    </source>
</evidence>
<keyword evidence="5" id="KW-0472">Membrane</keyword>
<feature type="compositionally biased region" description="Acidic residues" evidence="6">
    <location>
        <begin position="405"/>
        <end position="416"/>
    </location>
</feature>
<proteinExistence type="inferred from homology"/>
<dbReference type="EMBL" id="LIAE01006511">
    <property type="protein sequence ID" value="PAV88573.1"/>
    <property type="molecule type" value="Genomic_DNA"/>
</dbReference>
<name>A0A2A2LQS2_9BILA</name>
<keyword evidence="4" id="KW-1133">Transmembrane helix</keyword>
<feature type="domain" description="PRELI/MSF1" evidence="7">
    <location>
        <begin position="1"/>
        <end position="184"/>
    </location>
</feature>
<evidence type="ECO:0000256" key="6">
    <source>
        <dbReference type="SAM" id="MobiDB-lite"/>
    </source>
</evidence>
<dbReference type="OrthoDB" id="341300at2759"/>
<accession>A0A2A2LQS2</accession>
<feature type="compositionally biased region" description="Polar residues" evidence="6">
    <location>
        <begin position="384"/>
        <end position="395"/>
    </location>
</feature>
<dbReference type="InterPro" id="IPR037365">
    <property type="entry name" value="Slowmo/Ups"/>
</dbReference>
<protein>
    <recommendedName>
        <fullName evidence="7">PRELI/MSF1 domain-containing protein</fullName>
    </recommendedName>
</protein>
<comment type="subcellular location">
    <subcellularLocation>
        <location evidence="1">Endomembrane system</location>
        <topology evidence="1">Multi-pass membrane protein</topology>
    </subcellularLocation>
</comment>
<dbReference type="PANTHER" id="PTHR11158">
    <property type="entry name" value="MSF1/PX19 RELATED"/>
    <property type="match status" value="1"/>
</dbReference>
<dbReference type="PROSITE" id="PS50904">
    <property type="entry name" value="PRELI_MSF1"/>
    <property type="match status" value="1"/>
</dbReference>
<dbReference type="GO" id="GO:0012505">
    <property type="term" value="C:endomembrane system"/>
    <property type="evidence" value="ECO:0007669"/>
    <property type="project" value="UniProtKB-SubCell"/>
</dbReference>
<comment type="caution">
    <text evidence="8">The sequence shown here is derived from an EMBL/GenBank/DDBJ whole genome shotgun (WGS) entry which is preliminary data.</text>
</comment>
<feature type="region of interest" description="Disordered" evidence="6">
    <location>
        <begin position="379"/>
        <end position="430"/>
    </location>
</feature>
<keyword evidence="9" id="KW-1185">Reference proteome</keyword>
<keyword evidence="3" id="KW-0812">Transmembrane</keyword>